<dbReference type="EC" id="2.1.1.233" evidence="3 8"/>
<organism evidence="10 11">
    <name type="scientific">Asterophora parasitica</name>
    <dbReference type="NCBI Taxonomy" id="117018"/>
    <lineage>
        <taxon>Eukaryota</taxon>
        <taxon>Fungi</taxon>
        <taxon>Dikarya</taxon>
        <taxon>Basidiomycota</taxon>
        <taxon>Agaricomycotina</taxon>
        <taxon>Agaricomycetes</taxon>
        <taxon>Agaricomycetidae</taxon>
        <taxon>Agaricales</taxon>
        <taxon>Tricholomatineae</taxon>
        <taxon>Lyophyllaceae</taxon>
        <taxon>Asterophora</taxon>
    </lineage>
</organism>
<dbReference type="PANTHER" id="PTHR13600">
    <property type="entry name" value="LEUCINE CARBOXYL METHYLTRANSFERASE"/>
    <property type="match status" value="1"/>
</dbReference>
<name>A0A9P7GAJ7_9AGAR</name>
<reference evidence="10" key="1">
    <citation type="submission" date="2020-07" db="EMBL/GenBank/DDBJ databases">
        <authorList>
            <person name="Nieuwenhuis M."/>
            <person name="Van De Peppel L.J.J."/>
        </authorList>
    </citation>
    <scope>NUCLEOTIDE SEQUENCE</scope>
    <source>
        <strain evidence="10">AP01</strain>
        <tissue evidence="10">Mycelium</tissue>
    </source>
</reference>
<evidence type="ECO:0000256" key="8">
    <source>
        <dbReference type="PIRNR" id="PIRNR016305"/>
    </source>
</evidence>
<dbReference type="Pfam" id="PF04072">
    <property type="entry name" value="LCM"/>
    <property type="match status" value="1"/>
</dbReference>
<evidence type="ECO:0000256" key="7">
    <source>
        <dbReference type="ARBA" id="ARBA00022691"/>
    </source>
</evidence>
<dbReference type="InterPro" id="IPR007213">
    <property type="entry name" value="Ppm1/Ppm2/Tcmp"/>
</dbReference>
<dbReference type="EMBL" id="JABCKV010000013">
    <property type="protein sequence ID" value="KAG5647072.1"/>
    <property type="molecule type" value="Genomic_DNA"/>
</dbReference>
<keyword evidence="6 8" id="KW-0808">Transferase</keyword>
<comment type="catalytic activity">
    <reaction evidence="1 8">
        <text>[phosphatase 2A protein]-C-terminal L-leucine + S-adenosyl-L-methionine = [phosphatase 2A protein]-C-terminal L-leucine methyl ester + S-adenosyl-L-homocysteine</text>
        <dbReference type="Rhea" id="RHEA:48544"/>
        <dbReference type="Rhea" id="RHEA-COMP:12134"/>
        <dbReference type="Rhea" id="RHEA-COMP:12135"/>
        <dbReference type="ChEBI" id="CHEBI:57856"/>
        <dbReference type="ChEBI" id="CHEBI:59789"/>
        <dbReference type="ChEBI" id="CHEBI:90516"/>
        <dbReference type="ChEBI" id="CHEBI:90517"/>
        <dbReference type="EC" id="2.1.1.233"/>
    </reaction>
</comment>
<dbReference type="AlphaFoldDB" id="A0A9P7GAJ7"/>
<evidence type="ECO:0000313" key="10">
    <source>
        <dbReference type="EMBL" id="KAG5647072.1"/>
    </source>
</evidence>
<comment type="function">
    <text evidence="8">Methylates the carboxyl group of the C-terminal leucine residue of protein phosphatase 2A catalytic subunits to form alpha-leucine ester residues.</text>
</comment>
<evidence type="ECO:0000256" key="9">
    <source>
        <dbReference type="PIRSR" id="PIRSR016305-1"/>
    </source>
</evidence>
<sequence>MSTHADSHGARDADASIRLTDSDAAIARLSAVQKGYIHDPYITHFVPRAHLQHPRPPLINVGTFVRGTAIDDLVDQWLVTVGRLGRQCQIVSMGAGSDTRFWRVATGTHKDALATYVEIDFPEITTKKAMAIRKSKELNGVLGTSPSDIRVNHGGTAIHAPKYHLLPADLRLPPATTLGNLLATSDGAGGSAILSPSLPTLLLFECVLVYMEPSSSDDVLRWFVEYFSPQETPLGALVYEMFGLGDSFGKVMVNNLKSRNVSLPGAEPYPTLETLPRRFLNTGFNGARALTLREIRRSCISAEELERLSTLEMLDEVEELDLVLEHYAVTWGLLAPAPGVQVSWGGWGLGGRPLIYEENV</sequence>
<dbReference type="OrthoDB" id="203237at2759"/>
<feature type="binding site" evidence="9">
    <location>
        <position position="94"/>
    </location>
    <ligand>
        <name>S-adenosyl-L-methionine</name>
        <dbReference type="ChEBI" id="CHEBI:59789"/>
    </ligand>
</feature>
<proteinExistence type="inferred from homology"/>
<dbReference type="GO" id="GO:0018423">
    <property type="term" value="F:protein C-terminal leucine carboxyl O-methyltransferase activity"/>
    <property type="evidence" value="ECO:0007669"/>
    <property type="project" value="UniProtKB-EC"/>
</dbReference>
<feature type="binding site" evidence="9">
    <location>
        <position position="205"/>
    </location>
    <ligand>
        <name>S-adenosyl-L-methionine</name>
        <dbReference type="ChEBI" id="CHEBI:59789"/>
    </ligand>
</feature>
<comment type="caution">
    <text evidence="10">The sequence shown here is derived from an EMBL/GenBank/DDBJ whole genome shotgun (WGS) entry which is preliminary data.</text>
</comment>
<gene>
    <name evidence="10" type="ORF">DXG03_001442</name>
</gene>
<dbReference type="InterPro" id="IPR016651">
    <property type="entry name" value="LCMT1"/>
</dbReference>
<dbReference type="GO" id="GO:0032259">
    <property type="term" value="P:methylation"/>
    <property type="evidence" value="ECO:0007669"/>
    <property type="project" value="UniProtKB-KW"/>
</dbReference>
<keyword evidence="7 8" id="KW-0949">S-adenosyl-L-methionine</keyword>
<evidence type="ECO:0000256" key="5">
    <source>
        <dbReference type="ARBA" id="ARBA00022603"/>
    </source>
</evidence>
<dbReference type="SUPFAM" id="SSF53335">
    <property type="entry name" value="S-adenosyl-L-methionine-dependent methyltransferases"/>
    <property type="match status" value="1"/>
</dbReference>
<dbReference type="Gene3D" id="3.40.50.150">
    <property type="entry name" value="Vaccinia Virus protein VP39"/>
    <property type="match status" value="1"/>
</dbReference>
<dbReference type="InterPro" id="IPR029063">
    <property type="entry name" value="SAM-dependent_MTases_sf"/>
</dbReference>
<comment type="similarity">
    <text evidence="2 8">Belongs to the methyltransferase superfamily. LCMT family.</text>
</comment>
<evidence type="ECO:0000256" key="4">
    <source>
        <dbReference type="ARBA" id="ARBA00017497"/>
    </source>
</evidence>
<keyword evidence="5 8" id="KW-0489">Methyltransferase</keyword>
<evidence type="ECO:0000256" key="6">
    <source>
        <dbReference type="ARBA" id="ARBA00022679"/>
    </source>
</evidence>
<dbReference type="PANTHER" id="PTHR13600:SF21">
    <property type="entry name" value="LEUCINE CARBOXYL METHYLTRANSFERASE 1"/>
    <property type="match status" value="1"/>
</dbReference>
<keyword evidence="11" id="KW-1185">Reference proteome</keyword>
<feature type="binding site" evidence="9">
    <location>
        <begin position="169"/>
        <end position="170"/>
    </location>
    <ligand>
        <name>S-adenosyl-L-methionine</name>
        <dbReference type="ChEBI" id="CHEBI:59789"/>
    </ligand>
</feature>
<evidence type="ECO:0000256" key="2">
    <source>
        <dbReference type="ARBA" id="ARBA00010703"/>
    </source>
</evidence>
<reference evidence="10" key="2">
    <citation type="submission" date="2021-10" db="EMBL/GenBank/DDBJ databases">
        <title>Phylogenomics reveals ancestral predisposition of the termite-cultivated fungus Termitomyces towards a domesticated lifestyle.</title>
        <authorList>
            <person name="Auxier B."/>
            <person name="Grum-Grzhimaylo A."/>
            <person name="Cardenas M.E."/>
            <person name="Lodge J.D."/>
            <person name="Laessoe T."/>
            <person name="Pedersen O."/>
            <person name="Smith M.E."/>
            <person name="Kuyper T.W."/>
            <person name="Franco-Molano E.A."/>
            <person name="Baroni T.J."/>
            <person name="Aanen D.K."/>
        </authorList>
    </citation>
    <scope>NUCLEOTIDE SEQUENCE</scope>
    <source>
        <strain evidence="10">AP01</strain>
        <tissue evidence="10">Mycelium</tissue>
    </source>
</reference>
<feature type="binding site" evidence="9">
    <location>
        <position position="66"/>
    </location>
    <ligand>
        <name>S-adenosyl-L-methionine</name>
        <dbReference type="ChEBI" id="CHEBI:59789"/>
    </ligand>
</feature>
<evidence type="ECO:0000256" key="1">
    <source>
        <dbReference type="ARBA" id="ARBA00000724"/>
    </source>
</evidence>
<evidence type="ECO:0000256" key="3">
    <source>
        <dbReference type="ARBA" id="ARBA00012834"/>
    </source>
</evidence>
<evidence type="ECO:0000313" key="11">
    <source>
        <dbReference type="Proteomes" id="UP000775547"/>
    </source>
</evidence>
<dbReference type="PIRSF" id="PIRSF016305">
    <property type="entry name" value="LCM_mtfrase"/>
    <property type="match status" value="1"/>
</dbReference>
<dbReference type="Proteomes" id="UP000775547">
    <property type="component" value="Unassembled WGS sequence"/>
</dbReference>
<accession>A0A9P7GAJ7</accession>
<protein>
    <recommendedName>
        <fullName evidence="4 8">Leucine carboxyl methyltransferase 1</fullName>
        <ecNumber evidence="3 8">2.1.1.233</ecNumber>
    </recommendedName>
</protein>